<dbReference type="Pfam" id="PF00498">
    <property type="entry name" value="FHA"/>
    <property type="match status" value="1"/>
</dbReference>
<dbReference type="InterPro" id="IPR002716">
    <property type="entry name" value="PIN_dom"/>
</dbReference>
<dbReference type="InterPro" id="IPR000253">
    <property type="entry name" value="FHA_dom"/>
</dbReference>
<dbReference type="PROSITE" id="PS50006">
    <property type="entry name" value="FHA_DOMAIN"/>
    <property type="match status" value="1"/>
</dbReference>
<sequence>MEDDQTVLIGRHPQCNIVLTHPSVSRFHLRLRSNPNSRALSLVDLASVHGTWVCGSRLQPGITMELKEGDTFTVGVSTRLYRLSWVPLTQVHGFLPQPHDPIIKDENVELTVEQEIPMAEEIVSLCCDEERKSHSGDEAFGVLNGIETSSFLANSDGKNKPCDCEISVLSPPNVQSVQELCNTHNIEACPEVEMPGETNLFCTLTEYLTYNICLPVVEAVQGTNILQFQAPLDTLTGQPTSLVGHWSSLPTNIDSLSFVVRDVAAETVIPTESEFGCTRGDKDNDKDEDILTNGAGIFNSENICLLVDEVIPDSKIHQIEVVEEVSVESVPDGEKQDECKEGYKPNMQDLNAKSCCEEGYSLDEIVEDNGNKCIENIDPVNFDETSLADNDKIEDILTTESRIINSENTCLLDEEAIPITEFQLNNVVKKVAMDSTVDGEKEDKCGKELKSMLQASLNAKSCHEKGNSVDEIAEDTGNKCASSISSMSFQVESPDSSMPREVVFSIKIEKQTPQSLTAVTGCYGREILENHVEPLEKSSIYGNIWSKRVKAASAPKVRARKSRFMSPSKFDTEVKMSRVKGVMNKMPKDLSSVFDEEEEISTSNKENLNTYHLRCMRKEGKLEESKHSKSAERLSSVSNKVNQTPKVAQEQKSGRNPLECRNNLAHDQDMMELKKTSRVVGVPFQSLMNSGGNHKSVTASATKNIDGASICRQISNNHTKPSHISRDSREQKRSWDMVVDTASLLNKESRKALQLLQGLQGTRLIVPKLVVRELGSMKQQQFRIFRRTSQASLALEWIEECMEKTRWWIHIQSSREECRLTAPTPPASPYGQFIEESWAFPGSNSSKERASPKVEDHILDCALQYRSKKNVGQLVLLSDDVTLKIKSMAKGLLCETVEQFRQSLVNPFSSRFMWPKSSPRGLTWSCQDDLVLREKYCKLPSKAGLKLIPEQFLYFP</sequence>
<evidence type="ECO:0000313" key="3">
    <source>
        <dbReference type="EMBL" id="KYP74739.1"/>
    </source>
</evidence>
<dbReference type="EMBL" id="CM003604">
    <property type="protein sequence ID" value="KYP74739.1"/>
    <property type="molecule type" value="Genomic_DNA"/>
</dbReference>
<dbReference type="SUPFAM" id="SSF49879">
    <property type="entry name" value="SMAD/FHA domain"/>
    <property type="match status" value="1"/>
</dbReference>
<gene>
    <name evidence="3" type="ORF">KK1_007430</name>
</gene>
<organism evidence="3 4">
    <name type="scientific">Cajanus cajan</name>
    <name type="common">Pigeon pea</name>
    <name type="synonym">Cajanus indicus</name>
    <dbReference type="NCBI Taxonomy" id="3821"/>
    <lineage>
        <taxon>Eukaryota</taxon>
        <taxon>Viridiplantae</taxon>
        <taxon>Streptophyta</taxon>
        <taxon>Embryophyta</taxon>
        <taxon>Tracheophyta</taxon>
        <taxon>Spermatophyta</taxon>
        <taxon>Magnoliopsida</taxon>
        <taxon>eudicotyledons</taxon>
        <taxon>Gunneridae</taxon>
        <taxon>Pentapetalae</taxon>
        <taxon>rosids</taxon>
        <taxon>fabids</taxon>
        <taxon>Fabales</taxon>
        <taxon>Fabaceae</taxon>
        <taxon>Papilionoideae</taxon>
        <taxon>50 kb inversion clade</taxon>
        <taxon>NPAAA clade</taxon>
        <taxon>indigoferoid/millettioid clade</taxon>
        <taxon>Phaseoleae</taxon>
        <taxon>Cajanus</taxon>
    </lineage>
</organism>
<dbReference type="Gramene" id="C.cajan_07228.t">
    <property type="protein sequence ID" value="C.cajan_07228.t"/>
    <property type="gene ID" value="C.cajan_07228"/>
</dbReference>
<dbReference type="Gene3D" id="2.60.200.20">
    <property type="match status" value="1"/>
</dbReference>
<feature type="compositionally biased region" description="Polar residues" evidence="1">
    <location>
        <begin position="633"/>
        <end position="646"/>
    </location>
</feature>
<dbReference type="AlphaFoldDB" id="A0A151U633"/>
<dbReference type="GO" id="GO:0031965">
    <property type="term" value="C:nuclear membrane"/>
    <property type="evidence" value="ECO:0007669"/>
    <property type="project" value="TreeGrafter"/>
</dbReference>
<reference evidence="3 4" key="1">
    <citation type="journal article" date="2012" name="Nat. Biotechnol.">
        <title>Draft genome sequence of pigeonpea (Cajanus cajan), an orphan legume crop of resource-poor farmers.</title>
        <authorList>
            <person name="Varshney R.K."/>
            <person name="Chen W."/>
            <person name="Li Y."/>
            <person name="Bharti A.K."/>
            <person name="Saxena R.K."/>
            <person name="Schlueter J.A."/>
            <person name="Donoghue M.T."/>
            <person name="Azam S."/>
            <person name="Fan G."/>
            <person name="Whaley A.M."/>
            <person name="Farmer A.D."/>
            <person name="Sheridan J."/>
            <person name="Iwata A."/>
            <person name="Tuteja R."/>
            <person name="Penmetsa R.V."/>
            <person name="Wu W."/>
            <person name="Upadhyaya H.D."/>
            <person name="Yang S.P."/>
            <person name="Shah T."/>
            <person name="Saxena K.B."/>
            <person name="Michael T."/>
            <person name="McCombie W.R."/>
            <person name="Yang B."/>
            <person name="Zhang G."/>
            <person name="Yang H."/>
            <person name="Wang J."/>
            <person name="Spillane C."/>
            <person name="Cook D.R."/>
            <person name="May G.D."/>
            <person name="Xu X."/>
            <person name="Jackson S.A."/>
        </authorList>
    </citation>
    <scope>NUCLEOTIDE SEQUENCE [LARGE SCALE GENOMIC DNA]</scope>
    <source>
        <strain evidence="4">cv. Asha</strain>
    </source>
</reference>
<evidence type="ECO:0000256" key="1">
    <source>
        <dbReference type="SAM" id="MobiDB-lite"/>
    </source>
</evidence>
<dbReference type="Gene3D" id="3.40.50.1010">
    <property type="entry name" value="5'-nuclease"/>
    <property type="match status" value="1"/>
</dbReference>
<name>A0A151U633_CAJCA</name>
<dbReference type="Proteomes" id="UP000075243">
    <property type="component" value="Chromosome 2"/>
</dbReference>
<dbReference type="OMA" id="VSLCCDE"/>
<dbReference type="Pfam" id="PF13638">
    <property type="entry name" value="PIN_4"/>
    <property type="match status" value="1"/>
</dbReference>
<protein>
    <submittedName>
        <fullName evidence="3">Nuclear inhibitor of protein phosphatase 1</fullName>
    </submittedName>
</protein>
<feature type="compositionally biased region" description="Basic and acidic residues" evidence="1">
    <location>
        <begin position="619"/>
        <end position="632"/>
    </location>
</feature>
<dbReference type="PANTHER" id="PTHR22593:SF8">
    <property type="entry name" value="FHA DOMAIN-CONTAINING PROTEIN PS1"/>
    <property type="match status" value="1"/>
</dbReference>
<proteinExistence type="predicted"/>
<accession>A0A151U633</accession>
<evidence type="ECO:0000259" key="2">
    <source>
        <dbReference type="PROSITE" id="PS50006"/>
    </source>
</evidence>
<dbReference type="PANTHER" id="PTHR22593">
    <property type="entry name" value="TRANSMEMBRANE PROTEIN 18"/>
    <property type="match status" value="1"/>
</dbReference>
<dbReference type="InterPro" id="IPR008984">
    <property type="entry name" value="SMAD_FHA_dom_sf"/>
</dbReference>
<feature type="region of interest" description="Disordered" evidence="1">
    <location>
        <begin position="619"/>
        <end position="659"/>
    </location>
</feature>
<keyword evidence="4" id="KW-1185">Reference proteome</keyword>
<dbReference type="SMART" id="SM00240">
    <property type="entry name" value="FHA"/>
    <property type="match status" value="1"/>
</dbReference>
<feature type="domain" description="FHA" evidence="2">
    <location>
        <begin position="7"/>
        <end position="58"/>
    </location>
</feature>
<evidence type="ECO:0000313" key="4">
    <source>
        <dbReference type="Proteomes" id="UP000075243"/>
    </source>
</evidence>
<dbReference type="STRING" id="3821.A0A151U633"/>
<dbReference type="CDD" id="cd09880">
    <property type="entry name" value="PIN_Smg5-6-like"/>
    <property type="match status" value="1"/>
</dbReference>